<dbReference type="SUPFAM" id="SSF46785">
    <property type="entry name" value="Winged helix' DNA-binding domain"/>
    <property type="match status" value="1"/>
</dbReference>
<comment type="function">
    <text evidence="5">Component of the eukaryotic translation initiation factor 3 (eIF-3) complex, which is involved in protein synthesis of a specialized repertoire of mRNAs and, together with other initiation factors, stimulates binding of mRNA and methionyl-tRNAi to the 40S ribosome. The eIF-3 complex specifically targets and initiates translation of a subset of mRNAs involved in cell proliferation.</text>
</comment>
<dbReference type="GO" id="GO:0033290">
    <property type="term" value="C:eukaryotic 48S preinitiation complex"/>
    <property type="evidence" value="ECO:0007669"/>
    <property type="project" value="UniProtKB-UniRule"/>
</dbReference>
<comment type="subcellular location">
    <subcellularLocation>
        <location evidence="5">Cytoplasm</location>
    </subcellularLocation>
</comment>
<dbReference type="GO" id="GO:0071541">
    <property type="term" value="C:eukaryotic translation initiation factor 3 complex, eIF3m"/>
    <property type="evidence" value="ECO:0007669"/>
    <property type="project" value="UniProtKB-UniRule"/>
</dbReference>
<proteinExistence type="inferred from homology"/>
<dbReference type="InterPro" id="IPR000717">
    <property type="entry name" value="PCI_dom"/>
</dbReference>
<gene>
    <name evidence="7" type="ORF">RDWZM_003723</name>
</gene>
<dbReference type="InterPro" id="IPR036390">
    <property type="entry name" value="WH_DNA-bd_sf"/>
</dbReference>
<dbReference type="HAMAP" id="MF_03012">
    <property type="entry name" value="eIF3m"/>
    <property type="match status" value="1"/>
</dbReference>
<comment type="similarity">
    <text evidence="1">Belongs to the CSN7/EIF3M family. CSN7 subfamily.</text>
</comment>
<keyword evidence="4 5" id="KW-0648">Protein biosynthesis</keyword>
<dbReference type="EMBL" id="JAPWDV010000001">
    <property type="protein sequence ID" value="KAJ6225178.1"/>
    <property type="molecule type" value="Genomic_DNA"/>
</dbReference>
<dbReference type="OMA" id="VCLKALW"/>
<dbReference type="Pfam" id="PF01399">
    <property type="entry name" value="PCI"/>
    <property type="match status" value="1"/>
</dbReference>
<evidence type="ECO:0000313" key="7">
    <source>
        <dbReference type="EMBL" id="KAJ6225178.1"/>
    </source>
</evidence>
<keyword evidence="8" id="KW-1185">Reference proteome</keyword>
<evidence type="ECO:0000259" key="6">
    <source>
        <dbReference type="PROSITE" id="PS50250"/>
    </source>
</evidence>
<evidence type="ECO:0000256" key="2">
    <source>
        <dbReference type="ARBA" id="ARBA00022490"/>
    </source>
</evidence>
<comment type="similarity">
    <text evidence="5">Belongs to the eIF-3 subunit M family.</text>
</comment>
<dbReference type="GO" id="GO:0001732">
    <property type="term" value="P:formation of cytoplasmic translation initiation complex"/>
    <property type="evidence" value="ECO:0007669"/>
    <property type="project" value="UniProtKB-UniRule"/>
</dbReference>
<dbReference type="GO" id="GO:0003743">
    <property type="term" value="F:translation initiation factor activity"/>
    <property type="evidence" value="ECO:0007669"/>
    <property type="project" value="UniProtKB-UniRule"/>
</dbReference>
<keyword evidence="3 5" id="KW-0396">Initiation factor</keyword>
<dbReference type="PROSITE" id="PS50250">
    <property type="entry name" value="PCI"/>
    <property type="match status" value="1"/>
</dbReference>
<dbReference type="PANTHER" id="PTHR15350:SF2">
    <property type="entry name" value="EUKARYOTIC TRANSLATION INITIATION FACTOR 3 SUBUNIT M"/>
    <property type="match status" value="1"/>
</dbReference>
<dbReference type="AlphaFoldDB" id="A0A9Q0MHH2"/>
<organism evidence="7 8">
    <name type="scientific">Blomia tropicalis</name>
    <name type="common">Mite</name>
    <dbReference type="NCBI Taxonomy" id="40697"/>
    <lineage>
        <taxon>Eukaryota</taxon>
        <taxon>Metazoa</taxon>
        <taxon>Ecdysozoa</taxon>
        <taxon>Arthropoda</taxon>
        <taxon>Chelicerata</taxon>
        <taxon>Arachnida</taxon>
        <taxon>Acari</taxon>
        <taxon>Acariformes</taxon>
        <taxon>Sarcoptiformes</taxon>
        <taxon>Astigmata</taxon>
        <taxon>Glycyphagoidea</taxon>
        <taxon>Echimyopodidae</taxon>
        <taxon>Blomia</taxon>
    </lineage>
</organism>
<evidence type="ECO:0000256" key="4">
    <source>
        <dbReference type="ARBA" id="ARBA00022917"/>
    </source>
</evidence>
<evidence type="ECO:0000256" key="5">
    <source>
        <dbReference type="HAMAP-Rule" id="MF_03012"/>
    </source>
</evidence>
<dbReference type="InterPro" id="IPR045237">
    <property type="entry name" value="COPS7/eIF3m"/>
</dbReference>
<evidence type="ECO:0000256" key="3">
    <source>
        <dbReference type="ARBA" id="ARBA00022540"/>
    </source>
</evidence>
<dbReference type="PANTHER" id="PTHR15350">
    <property type="entry name" value="COP9 SIGNALOSOME COMPLEX SUBUNIT 7/DENDRITIC CELL PROTEIN GA17"/>
    <property type="match status" value="1"/>
</dbReference>
<evidence type="ECO:0000256" key="1">
    <source>
        <dbReference type="ARBA" id="ARBA00008482"/>
    </source>
</evidence>
<dbReference type="Proteomes" id="UP001142055">
    <property type="component" value="Chromosome 1"/>
</dbReference>
<evidence type="ECO:0000313" key="8">
    <source>
        <dbReference type="Proteomes" id="UP001142055"/>
    </source>
</evidence>
<comment type="caution">
    <text evidence="7">The sequence shown here is derived from an EMBL/GenBank/DDBJ whole genome shotgun (WGS) entry which is preliminary data.</text>
</comment>
<reference evidence="7" key="1">
    <citation type="submission" date="2022-12" db="EMBL/GenBank/DDBJ databases">
        <title>Genome assemblies of Blomia tropicalis.</title>
        <authorList>
            <person name="Cui Y."/>
        </authorList>
    </citation>
    <scope>NUCLEOTIDE SEQUENCE</scope>
    <source>
        <tissue evidence="7">Adult mites</tissue>
    </source>
</reference>
<keyword evidence="2 5" id="KW-0963">Cytoplasm</keyword>
<name>A0A9Q0MHH2_BLOTA</name>
<accession>A0A9Q0MHH2</accession>
<dbReference type="GO" id="GO:0016282">
    <property type="term" value="C:eukaryotic 43S preinitiation complex"/>
    <property type="evidence" value="ECO:0007669"/>
    <property type="project" value="UniProtKB-UniRule"/>
</dbReference>
<dbReference type="OrthoDB" id="10267031at2759"/>
<dbReference type="InterPro" id="IPR027528">
    <property type="entry name" value="eIF3m"/>
</dbReference>
<dbReference type="SMART" id="SM00088">
    <property type="entry name" value="PINT"/>
    <property type="match status" value="1"/>
</dbReference>
<feature type="domain" description="PCI" evidence="6">
    <location>
        <begin position="179"/>
        <end position="342"/>
    </location>
</feature>
<sequence length="383" mass="43689">MPVEAFIDISEKEQCEELREYMLGLGAPIPPSPTDNYVTDLQQIISVCDIIFKVEKEPEVEMVLNSIVSVLLLVDATQPEASALTASFCDQLAKAPTQRLAAISFRVLQNLFNGQSQNVQLRYRVYLTIVRLCTLSGQIRLVYNNLSQIKKWFPVDAIGAEKIQSLLRLLHSILMENKQPEMASKVMVELLTTYTEDNASQAREDAHKCIVSAIADPHTFLMDYLLTLKPVKFLEGESIHELLTIFVTENLTAYLDFYKQNSNLITETLGLSHEANMKKMRLLTFMQMAETKKELPYADIQKELQLSPDQVEIFIIEVLKTKLVKAHIDQANRKVVVSCTMHRTFGRAQWQQLRDTLNKCAHNMSGVQQTLYKHAIQFEHMHG</sequence>
<comment type="subunit">
    <text evidence="5">Component of the eukaryotic translation initiation factor 3 (eIF-3) complex.</text>
</comment>
<protein>
    <recommendedName>
        <fullName evidence="5">Eukaryotic translation initiation factor 3 subunit M</fullName>
        <shortName evidence="5">eIF3m</shortName>
    </recommendedName>
</protein>